<reference evidence="1" key="1">
    <citation type="journal article" date="2011" name="Environ. Microbiol.">
        <title>Genomic insights into the metabolic potential of the polycyclic aromatic hydrocarbon degrading sulfate-reducing Deltaproteobacterium N47.</title>
        <authorList>
            <person name="Bergmann F."/>
            <person name="Selesi D."/>
            <person name="Weinmaier T."/>
            <person name="Tischler P."/>
            <person name="Rattei T."/>
            <person name="Meckenstock R.U."/>
        </authorList>
    </citation>
    <scope>NUCLEOTIDE SEQUENCE</scope>
</reference>
<name>E1YJ91_9BACT</name>
<dbReference type="AlphaFoldDB" id="E1YJ91"/>
<gene>
    <name evidence="1" type="ORF">N47_E48570</name>
</gene>
<accession>E1YJ91</accession>
<evidence type="ECO:0000313" key="1">
    <source>
        <dbReference type="EMBL" id="CBX31345.1"/>
    </source>
</evidence>
<dbReference type="EMBL" id="FR695877">
    <property type="protein sequence ID" value="CBX31345.1"/>
    <property type="molecule type" value="Genomic_DNA"/>
</dbReference>
<protein>
    <submittedName>
        <fullName evidence="1">Uncharacterized protein</fullName>
    </submittedName>
</protein>
<organism evidence="1">
    <name type="scientific">uncultured Desulfobacterium sp</name>
    <dbReference type="NCBI Taxonomy" id="201089"/>
    <lineage>
        <taxon>Bacteria</taxon>
        <taxon>Pseudomonadati</taxon>
        <taxon>Thermodesulfobacteriota</taxon>
        <taxon>Desulfobacteria</taxon>
        <taxon>Desulfobacterales</taxon>
        <taxon>Desulfobacteriaceae</taxon>
        <taxon>Desulfobacterium</taxon>
        <taxon>environmental samples</taxon>
    </lineage>
</organism>
<proteinExistence type="predicted"/>
<sequence length="91" mass="10852">MKSDRLFHELLNIIEKLNIIVKEQKLRKSGINIKSGFCKIKGKDYFILDKELPINKKNEILSEFINRYEYDNIYIVPAVRDYLNKNKFDIG</sequence>